<keyword evidence="2" id="KW-1185">Reference proteome</keyword>
<protein>
    <recommendedName>
        <fullName evidence="3">F-box domain-containing protein</fullName>
    </recommendedName>
</protein>
<dbReference type="SUPFAM" id="SSF81383">
    <property type="entry name" value="F-box domain"/>
    <property type="match status" value="1"/>
</dbReference>
<dbReference type="EMBL" id="JAJFAZ020000006">
    <property type="protein sequence ID" value="KAI5325991.1"/>
    <property type="molecule type" value="Genomic_DNA"/>
</dbReference>
<evidence type="ECO:0008006" key="3">
    <source>
        <dbReference type="Google" id="ProtNLM"/>
    </source>
</evidence>
<sequence length="78" mass="8717">MAQTSPNRKVHDWSSLHQDIVDSIAKRMVSPADLIAFTAVCKAWRSAAIKEYFTSRSTLKSPVLMIQAKNKEKGTLIV</sequence>
<comment type="caution">
    <text evidence="1">The sequence shown here is derived from an EMBL/GenBank/DDBJ whole genome shotgun (WGS) entry which is preliminary data.</text>
</comment>
<dbReference type="InterPro" id="IPR036047">
    <property type="entry name" value="F-box-like_dom_sf"/>
</dbReference>
<gene>
    <name evidence="1" type="ORF">L3X38_035065</name>
</gene>
<dbReference type="AlphaFoldDB" id="A0AAD4VK08"/>
<reference evidence="1 2" key="1">
    <citation type="journal article" date="2022" name="G3 (Bethesda)">
        <title>Whole-genome sequence and methylome profiling of the almond [Prunus dulcis (Mill.) D.A. Webb] cultivar 'Nonpareil'.</title>
        <authorList>
            <person name="D'Amico-Willman K.M."/>
            <person name="Ouma W.Z."/>
            <person name="Meulia T."/>
            <person name="Sideli G.M."/>
            <person name="Gradziel T.M."/>
            <person name="Fresnedo-Ramirez J."/>
        </authorList>
    </citation>
    <scope>NUCLEOTIDE SEQUENCE [LARGE SCALE GENOMIC DNA]</scope>
    <source>
        <strain evidence="1">Clone GOH B32 T37-40</strain>
    </source>
</reference>
<name>A0AAD4VK08_PRUDU</name>
<dbReference type="Proteomes" id="UP001054821">
    <property type="component" value="Chromosome 6"/>
</dbReference>
<evidence type="ECO:0000313" key="2">
    <source>
        <dbReference type="Proteomes" id="UP001054821"/>
    </source>
</evidence>
<organism evidence="1 2">
    <name type="scientific">Prunus dulcis</name>
    <name type="common">Almond</name>
    <name type="synonym">Amygdalus dulcis</name>
    <dbReference type="NCBI Taxonomy" id="3755"/>
    <lineage>
        <taxon>Eukaryota</taxon>
        <taxon>Viridiplantae</taxon>
        <taxon>Streptophyta</taxon>
        <taxon>Embryophyta</taxon>
        <taxon>Tracheophyta</taxon>
        <taxon>Spermatophyta</taxon>
        <taxon>Magnoliopsida</taxon>
        <taxon>eudicotyledons</taxon>
        <taxon>Gunneridae</taxon>
        <taxon>Pentapetalae</taxon>
        <taxon>rosids</taxon>
        <taxon>fabids</taxon>
        <taxon>Rosales</taxon>
        <taxon>Rosaceae</taxon>
        <taxon>Amygdaloideae</taxon>
        <taxon>Amygdaleae</taxon>
        <taxon>Prunus</taxon>
    </lineage>
</organism>
<evidence type="ECO:0000313" key="1">
    <source>
        <dbReference type="EMBL" id="KAI5325991.1"/>
    </source>
</evidence>
<dbReference type="Gene3D" id="1.20.1280.50">
    <property type="match status" value="1"/>
</dbReference>
<proteinExistence type="predicted"/>
<accession>A0AAD4VK08</accession>